<evidence type="ECO:0000259" key="2">
    <source>
        <dbReference type="Pfam" id="PF16220"/>
    </source>
</evidence>
<dbReference type="InterPro" id="IPR012373">
    <property type="entry name" value="Ferrdict_sens_TM"/>
</dbReference>
<name>A0A7W4IQD5_9PROT</name>
<gene>
    <name evidence="3" type="ORF">HLH36_01535</name>
</gene>
<accession>A0A7W4IQD5</accession>
<feature type="compositionally biased region" description="Low complexity" evidence="1">
    <location>
        <begin position="1"/>
        <end position="12"/>
    </location>
</feature>
<comment type="caution">
    <text evidence="3">The sequence shown here is derived from an EMBL/GenBank/DDBJ whole genome shotgun (WGS) entry which is preliminary data.</text>
</comment>
<feature type="region of interest" description="Disordered" evidence="1">
    <location>
        <begin position="1"/>
        <end position="23"/>
    </location>
</feature>
<dbReference type="GO" id="GO:0016989">
    <property type="term" value="F:sigma factor antagonist activity"/>
    <property type="evidence" value="ECO:0007669"/>
    <property type="project" value="TreeGrafter"/>
</dbReference>
<dbReference type="PANTHER" id="PTHR30273:SF2">
    <property type="entry name" value="PROTEIN FECR"/>
    <property type="match status" value="1"/>
</dbReference>
<proteinExistence type="predicted"/>
<protein>
    <submittedName>
        <fullName evidence="3">DUF4880 domain-containing protein</fullName>
    </submittedName>
</protein>
<dbReference type="EMBL" id="JABEQD010000001">
    <property type="protein sequence ID" value="MBB2167048.1"/>
    <property type="molecule type" value="Genomic_DNA"/>
</dbReference>
<organism evidence="3 4">
    <name type="scientific">Gluconacetobacter aggeris</name>
    <dbReference type="NCBI Taxonomy" id="1286186"/>
    <lineage>
        <taxon>Bacteria</taxon>
        <taxon>Pseudomonadati</taxon>
        <taxon>Pseudomonadota</taxon>
        <taxon>Alphaproteobacteria</taxon>
        <taxon>Acetobacterales</taxon>
        <taxon>Acetobacteraceae</taxon>
        <taxon>Gluconacetobacter</taxon>
    </lineage>
</organism>
<evidence type="ECO:0000256" key="1">
    <source>
        <dbReference type="SAM" id="MobiDB-lite"/>
    </source>
</evidence>
<dbReference type="Proteomes" id="UP000559860">
    <property type="component" value="Unassembled WGS sequence"/>
</dbReference>
<dbReference type="AlphaFoldDB" id="A0A7W4IQD5"/>
<reference evidence="3 4" key="1">
    <citation type="submission" date="2020-04" db="EMBL/GenBank/DDBJ databases">
        <title>Description of novel Gluconacetobacter.</title>
        <authorList>
            <person name="Sombolestani A."/>
        </authorList>
    </citation>
    <scope>NUCLEOTIDE SEQUENCE [LARGE SCALE GENOMIC DNA]</scope>
    <source>
        <strain evidence="3 4">LMG 27801</strain>
    </source>
</reference>
<sequence>MTDTGRPVFFPRFGGGRHSRTDQASQWVAMQDRKMLTPGEQARFDRWLQADSRNLGAYVRAQAIYRTLNYTAPATAAPALMTGPDRKAAQVHGRRRVLVGAAAACIAGLAGQPVPPDQVFLLRRDHEAPRRYHWRGATLTLDALSAAYVPDTGRVGHAIRFLSGRIGVQATDMPIHLSAGPLLMQATHADFDLTIDDGRAALIAYAGTIALSAGSTNMLLKGPAFYHLPSAPSLAMNATLSPHPLSPTDILSGRAWRDAQAVLNDTRLADAAAQFNRYSRTRIMIESDRIARSRVTGSFDLLRPVEFARSVQRLLRCRLSETGDRIVLA</sequence>
<keyword evidence="4" id="KW-1185">Reference proteome</keyword>
<dbReference type="PANTHER" id="PTHR30273">
    <property type="entry name" value="PERIPLASMIC SIGNAL SENSOR AND SIGMA FACTOR ACTIVATOR FECR-RELATED"/>
    <property type="match status" value="1"/>
</dbReference>
<dbReference type="RefSeq" id="WP_182984726.1">
    <property type="nucleotide sequence ID" value="NZ_JABEQD010000001.1"/>
</dbReference>
<dbReference type="InterPro" id="IPR032623">
    <property type="entry name" value="FecR_N"/>
</dbReference>
<evidence type="ECO:0000313" key="3">
    <source>
        <dbReference type="EMBL" id="MBB2167048.1"/>
    </source>
</evidence>
<dbReference type="Pfam" id="PF16220">
    <property type="entry name" value="DUF4880"/>
    <property type="match status" value="1"/>
</dbReference>
<evidence type="ECO:0000313" key="4">
    <source>
        <dbReference type="Proteomes" id="UP000559860"/>
    </source>
</evidence>
<feature type="domain" description="FecR N-terminal" evidence="2">
    <location>
        <begin position="22"/>
        <end position="63"/>
    </location>
</feature>